<dbReference type="PANTHER" id="PTHR23359">
    <property type="entry name" value="NUCLEOTIDE KINASE"/>
    <property type="match status" value="1"/>
</dbReference>
<evidence type="ECO:0000256" key="1">
    <source>
        <dbReference type="ARBA" id="ARBA00022679"/>
    </source>
</evidence>
<dbReference type="OrthoDB" id="522106at2759"/>
<dbReference type="PRINTS" id="PR00094">
    <property type="entry name" value="ADENYLTKNASE"/>
</dbReference>
<dbReference type="EMBL" id="QUSF01000027">
    <property type="protein sequence ID" value="RLW00348.1"/>
    <property type="molecule type" value="Genomic_DNA"/>
</dbReference>
<dbReference type="CDD" id="cd01428">
    <property type="entry name" value="ADK"/>
    <property type="match status" value="1"/>
</dbReference>
<evidence type="ECO:0000313" key="6">
    <source>
        <dbReference type="Proteomes" id="UP000276834"/>
    </source>
</evidence>
<evidence type="ECO:0000256" key="2">
    <source>
        <dbReference type="ARBA" id="ARBA00022741"/>
    </source>
</evidence>
<dbReference type="AlphaFoldDB" id="A0A3L8SDE2"/>
<gene>
    <name evidence="5" type="ORF">DV515_00008785</name>
</gene>
<feature type="non-terminal residue" evidence="5">
    <location>
        <position position="1"/>
    </location>
</feature>
<keyword evidence="1 4" id="KW-0808">Transferase</keyword>
<evidence type="ECO:0000313" key="5">
    <source>
        <dbReference type="EMBL" id="RLW00348.1"/>
    </source>
</evidence>
<keyword evidence="2" id="KW-0547">Nucleotide-binding</keyword>
<dbReference type="Gene3D" id="3.40.50.300">
    <property type="entry name" value="P-loop containing nucleotide triphosphate hydrolases"/>
    <property type="match status" value="2"/>
</dbReference>
<dbReference type="CDD" id="cd22979">
    <property type="entry name" value="DD_AK8"/>
    <property type="match status" value="1"/>
</dbReference>
<dbReference type="GO" id="GO:0019205">
    <property type="term" value="F:nucleobase-containing compound kinase activity"/>
    <property type="evidence" value="ECO:0007669"/>
    <property type="project" value="InterPro"/>
</dbReference>
<protein>
    <submittedName>
        <fullName evidence="5">Uncharacterized protein</fullName>
    </submittedName>
</protein>
<reference evidence="5 6" key="1">
    <citation type="journal article" date="2018" name="Proc. R. Soc. B">
        <title>A non-coding region near Follistatin controls head colour polymorphism in the Gouldian finch.</title>
        <authorList>
            <person name="Toomey M.B."/>
            <person name="Marques C.I."/>
            <person name="Andrade P."/>
            <person name="Araujo P.M."/>
            <person name="Sabatino S."/>
            <person name="Gazda M.A."/>
            <person name="Afonso S."/>
            <person name="Lopes R.J."/>
            <person name="Corbo J.C."/>
            <person name="Carneiro M."/>
        </authorList>
    </citation>
    <scope>NUCLEOTIDE SEQUENCE [LARGE SCALE GENOMIC DNA]</scope>
    <source>
        <strain evidence="5">Red01</strain>
        <tissue evidence="5">Muscle</tissue>
    </source>
</reference>
<dbReference type="Proteomes" id="UP000276834">
    <property type="component" value="Unassembled WGS sequence"/>
</dbReference>
<comment type="similarity">
    <text evidence="4">Belongs to the adenylate kinase family.</text>
</comment>
<dbReference type="InterPro" id="IPR027417">
    <property type="entry name" value="P-loop_NTPase"/>
</dbReference>
<keyword evidence="3 4" id="KW-0418">Kinase</keyword>
<dbReference type="Pfam" id="PF00406">
    <property type="entry name" value="ADK"/>
    <property type="match status" value="2"/>
</dbReference>
<proteinExistence type="inferred from homology"/>
<evidence type="ECO:0000256" key="3">
    <source>
        <dbReference type="ARBA" id="ARBA00022777"/>
    </source>
</evidence>
<dbReference type="STRING" id="44316.ENSEGOP00005007827"/>
<name>A0A3L8SDE2_CHLGU</name>
<evidence type="ECO:0000256" key="4">
    <source>
        <dbReference type="RuleBase" id="RU003330"/>
    </source>
</evidence>
<accession>A0A3L8SDE2</accession>
<dbReference type="GO" id="GO:0005524">
    <property type="term" value="F:ATP binding"/>
    <property type="evidence" value="ECO:0007669"/>
    <property type="project" value="InterPro"/>
</dbReference>
<dbReference type="GO" id="GO:0006139">
    <property type="term" value="P:nucleobase-containing compound metabolic process"/>
    <property type="evidence" value="ECO:0007669"/>
    <property type="project" value="InterPro"/>
</dbReference>
<dbReference type="SUPFAM" id="SSF52540">
    <property type="entry name" value="P-loop containing nucleoside triphosphate hydrolases"/>
    <property type="match status" value="2"/>
</dbReference>
<sequence length="403" mass="45881">VLNMLEELLIHKPDDPIEFMINHLKQNNDDAPRICVLGPPASGKTTVAMWLCKHFNAIRVSQETLLFKEVLMQTEEAKAYKERNQKIPNALWANLIQERLSNVDCIKQGWILEGFPENQEQAWMLQSSGIFPRHVVMLYAPDTVLIERSGGKRLDPLTQEVFHTTFDWPSDPLVQQRLVKPEDLSEQEVSKKLLEYHRNFPDIFHIYQKVLKSINADQPSVDVLSQVLAFVQTRHRSAAPFTPRILFLGPPGSGKSLQAALIAQKYDVVNICCGQLLKEAVADNTKLGELIKPYTDSGCPGRARCCLITLELQICSKNQIVSDFLLLSCCLCVVGIRNQRISAIKEENSCCRRVKECLFCQIAMAWKRSFLCCFWKQPKWFPVVQTPGDNHAEDGEISVKLQY</sequence>
<organism evidence="5 6">
    <name type="scientific">Chloebia gouldiae</name>
    <name type="common">Gouldian finch</name>
    <name type="synonym">Erythrura gouldiae</name>
    <dbReference type="NCBI Taxonomy" id="44316"/>
    <lineage>
        <taxon>Eukaryota</taxon>
        <taxon>Metazoa</taxon>
        <taxon>Chordata</taxon>
        <taxon>Craniata</taxon>
        <taxon>Vertebrata</taxon>
        <taxon>Euteleostomi</taxon>
        <taxon>Archelosauria</taxon>
        <taxon>Archosauria</taxon>
        <taxon>Dinosauria</taxon>
        <taxon>Saurischia</taxon>
        <taxon>Theropoda</taxon>
        <taxon>Coelurosauria</taxon>
        <taxon>Aves</taxon>
        <taxon>Neognathae</taxon>
        <taxon>Neoaves</taxon>
        <taxon>Telluraves</taxon>
        <taxon>Australaves</taxon>
        <taxon>Passeriformes</taxon>
        <taxon>Passeroidea</taxon>
        <taxon>Passeridae</taxon>
        <taxon>Chloebia</taxon>
    </lineage>
</organism>
<comment type="caution">
    <text evidence="5">The sequence shown here is derived from an EMBL/GenBank/DDBJ whole genome shotgun (WGS) entry which is preliminary data.</text>
</comment>
<keyword evidence="6" id="KW-1185">Reference proteome</keyword>
<dbReference type="InterPro" id="IPR000850">
    <property type="entry name" value="Adenylat/UMP-CMP_kin"/>
</dbReference>